<reference evidence="2" key="1">
    <citation type="submission" date="2022-08" db="EMBL/GenBank/DDBJ databases">
        <authorList>
            <consortium name="DOE Joint Genome Institute"/>
            <person name="Min B."/>
            <person name="Riley R."/>
            <person name="Sierra-Patev S."/>
            <person name="Naranjo-Ortiz M."/>
            <person name="Looney B."/>
            <person name="Konkel Z."/>
            <person name="Slot J.C."/>
            <person name="Sakamoto Y."/>
            <person name="Steenwyk J.L."/>
            <person name="Rokas A."/>
            <person name="Carro J."/>
            <person name="Camarero S."/>
            <person name="Ferreira P."/>
            <person name="Molpeceres G."/>
            <person name="Ruiz-Duenas F.J."/>
            <person name="Serrano A."/>
            <person name="Henrissat B."/>
            <person name="Drula E."/>
            <person name="Hughes K.W."/>
            <person name="Mata J.L."/>
            <person name="Ishikawa N.K."/>
            <person name="Vargas-Isla R."/>
            <person name="Ushijima S."/>
            <person name="Smith C.A."/>
            <person name="Ahrendt S."/>
            <person name="Andreopoulos W."/>
            <person name="He G."/>
            <person name="Labutti K."/>
            <person name="Lipzen A."/>
            <person name="Ng V."/>
            <person name="Sandor L."/>
            <person name="Barry K."/>
            <person name="Martinez A.T."/>
            <person name="Xiao Y."/>
            <person name="Gibbons J.G."/>
            <person name="Terashima K."/>
            <person name="Hibbett D.S."/>
            <person name="Grigoriev I.V."/>
        </authorList>
    </citation>
    <scope>NUCLEOTIDE SEQUENCE</scope>
    <source>
        <strain evidence="2">TFB9207</strain>
    </source>
</reference>
<evidence type="ECO:0000313" key="2">
    <source>
        <dbReference type="EMBL" id="KAJ3834564.1"/>
    </source>
</evidence>
<dbReference type="Proteomes" id="UP001163846">
    <property type="component" value="Unassembled WGS sequence"/>
</dbReference>
<name>A0AA38P1J2_9AGAR</name>
<gene>
    <name evidence="2" type="ORF">F5878DRAFT_630193</name>
</gene>
<evidence type="ECO:0000256" key="1">
    <source>
        <dbReference type="SAM" id="MobiDB-lite"/>
    </source>
</evidence>
<dbReference type="AlphaFoldDB" id="A0AA38P1J2"/>
<organism evidence="2 3">
    <name type="scientific">Lentinula raphanica</name>
    <dbReference type="NCBI Taxonomy" id="153919"/>
    <lineage>
        <taxon>Eukaryota</taxon>
        <taxon>Fungi</taxon>
        <taxon>Dikarya</taxon>
        <taxon>Basidiomycota</taxon>
        <taxon>Agaricomycotina</taxon>
        <taxon>Agaricomycetes</taxon>
        <taxon>Agaricomycetidae</taxon>
        <taxon>Agaricales</taxon>
        <taxon>Marasmiineae</taxon>
        <taxon>Omphalotaceae</taxon>
        <taxon>Lentinula</taxon>
    </lineage>
</organism>
<dbReference type="EMBL" id="MU806514">
    <property type="protein sequence ID" value="KAJ3834564.1"/>
    <property type="molecule type" value="Genomic_DNA"/>
</dbReference>
<proteinExistence type="predicted"/>
<accession>A0AA38P1J2</accession>
<comment type="caution">
    <text evidence="2">The sequence shown here is derived from an EMBL/GenBank/DDBJ whole genome shotgun (WGS) entry which is preliminary data.</text>
</comment>
<sequence>MLSFRGHYVYERELTEAEVEWRYQEFLRDPRHQPLINQWISLACWEGPRSFFEHAFYILSQTDPSKLSFYDNSIEQNLETAMTLREMALMYDIGWDLLDPGTSLQGNSRELLQEASDGREVSGSLHSSNSSLSVRALEDSSPLFDRTRLAGPRDASQFVPQIATSTTTKSPFAYLEWHKEIDRGITNGDAALGLRSLVNLSAGRPGPSGDDLAGSSTGGGLSNNVEGVIASEGSSLTQGSGNLKYGKGLIKTDPACESSKGNAGGNKRATSYVRAKPAQTERSSLINRRNRNVAIEPLSENSENGTKSPSVTPTTSPRSTSLSDVTNQSPQRVVEVQENLEGPAKMTASSVRPLTIRIPPRSQFSNDRPAVISDVVANIGVQPSSPLTPLHSETSLMDESPNPERSALLTVGAAPRRSLRIAANRIKKTAGAGG</sequence>
<evidence type="ECO:0000313" key="3">
    <source>
        <dbReference type="Proteomes" id="UP001163846"/>
    </source>
</evidence>
<feature type="compositionally biased region" description="Low complexity" evidence="1">
    <location>
        <begin position="306"/>
        <end position="323"/>
    </location>
</feature>
<protein>
    <submittedName>
        <fullName evidence="2">Uncharacterized protein</fullName>
    </submittedName>
</protein>
<feature type="region of interest" description="Disordered" evidence="1">
    <location>
        <begin position="254"/>
        <end position="331"/>
    </location>
</feature>
<feature type="region of interest" description="Disordered" evidence="1">
    <location>
        <begin position="204"/>
        <end position="226"/>
    </location>
</feature>
<keyword evidence="3" id="KW-1185">Reference proteome</keyword>